<reference evidence="1 2" key="1">
    <citation type="submission" date="2011-08" db="EMBL/GenBank/DDBJ databases">
        <title>The Genome Sequence of Johnsonella ignava ATCC 51276.</title>
        <authorList>
            <consortium name="The Broad Institute Genome Sequencing Platform"/>
            <person name="Earl A."/>
            <person name="Ward D."/>
            <person name="Feldgarden M."/>
            <person name="Gevers D."/>
            <person name="Izard J."/>
            <person name="Blanton J.M."/>
            <person name="Baranova O.V."/>
            <person name="Dewhirst F.E."/>
            <person name="Young S.K."/>
            <person name="Zeng Q."/>
            <person name="Gargeya S."/>
            <person name="Fitzgerald M."/>
            <person name="Haas B."/>
            <person name="Abouelleil A."/>
            <person name="Alvarado L."/>
            <person name="Arachchi H.M."/>
            <person name="Berlin A."/>
            <person name="Brown A."/>
            <person name="Chapman S.B."/>
            <person name="Chen Z."/>
            <person name="Dunbar C."/>
            <person name="Freedman E."/>
            <person name="Gearin G."/>
            <person name="Gellesch M."/>
            <person name="Goldberg J."/>
            <person name="Griggs A."/>
            <person name="Gujja S."/>
            <person name="Heiman D."/>
            <person name="Howarth C."/>
            <person name="Larson L."/>
            <person name="Lui A."/>
            <person name="MacDonald P.J.P."/>
            <person name="Montmayeur A."/>
            <person name="Murphy C."/>
            <person name="Neiman D."/>
            <person name="Pearson M."/>
            <person name="Priest M."/>
            <person name="Roberts A."/>
            <person name="Saif S."/>
            <person name="Shea T."/>
            <person name="Shenoy N."/>
            <person name="Sisk P."/>
            <person name="Stolte C."/>
            <person name="Sykes S."/>
            <person name="Wortman J."/>
            <person name="Nusbaum C."/>
            <person name="Birren B."/>
        </authorList>
    </citation>
    <scope>NUCLEOTIDE SEQUENCE [LARGE SCALE GENOMIC DNA]</scope>
    <source>
        <strain evidence="1 2">ATCC 51276</strain>
    </source>
</reference>
<dbReference type="Gene3D" id="3.40.50.2000">
    <property type="entry name" value="Glycogen Phosphorylase B"/>
    <property type="match status" value="2"/>
</dbReference>
<dbReference type="OrthoDB" id="9807209at2"/>
<keyword evidence="2" id="KW-1185">Reference proteome</keyword>
<dbReference type="RefSeq" id="WP_005539501.1">
    <property type="nucleotide sequence ID" value="NZ_JH378829.1"/>
</dbReference>
<dbReference type="AlphaFoldDB" id="G5GFV0"/>
<dbReference type="eggNOG" id="COG0438">
    <property type="taxonomic scope" value="Bacteria"/>
</dbReference>
<protein>
    <recommendedName>
        <fullName evidence="3">Glycosyl transferase family 1 domain-containing protein</fullName>
    </recommendedName>
</protein>
<gene>
    <name evidence="1" type="ORF">HMPREF9333_00439</name>
</gene>
<dbReference type="EMBL" id="ACZL01000009">
    <property type="protein sequence ID" value="EHI56374.1"/>
    <property type="molecule type" value="Genomic_DNA"/>
</dbReference>
<proteinExistence type="predicted"/>
<dbReference type="HOGENOM" id="CLU_060309_0_0_9"/>
<comment type="caution">
    <text evidence="1">The sequence shown here is derived from an EMBL/GenBank/DDBJ whole genome shotgun (WGS) entry which is preliminary data.</text>
</comment>
<accession>G5GFV0</accession>
<evidence type="ECO:0000313" key="2">
    <source>
        <dbReference type="Proteomes" id="UP000003011"/>
    </source>
</evidence>
<evidence type="ECO:0008006" key="3">
    <source>
        <dbReference type="Google" id="ProtNLM"/>
    </source>
</evidence>
<dbReference type="STRING" id="679200.HMPREF9333_00439"/>
<organism evidence="1 2">
    <name type="scientific">Johnsonella ignava ATCC 51276</name>
    <dbReference type="NCBI Taxonomy" id="679200"/>
    <lineage>
        <taxon>Bacteria</taxon>
        <taxon>Bacillati</taxon>
        <taxon>Bacillota</taxon>
        <taxon>Clostridia</taxon>
        <taxon>Lachnospirales</taxon>
        <taxon>Lachnospiraceae</taxon>
        <taxon>Johnsonella</taxon>
    </lineage>
</organism>
<name>G5GFV0_9FIRM</name>
<dbReference type="Proteomes" id="UP000003011">
    <property type="component" value="Unassembled WGS sequence"/>
</dbReference>
<dbReference type="SUPFAM" id="SSF53756">
    <property type="entry name" value="UDP-Glycosyltransferase/glycogen phosphorylase"/>
    <property type="match status" value="1"/>
</dbReference>
<evidence type="ECO:0000313" key="1">
    <source>
        <dbReference type="EMBL" id="EHI56374.1"/>
    </source>
</evidence>
<dbReference type="Pfam" id="PF13692">
    <property type="entry name" value="Glyco_trans_1_4"/>
    <property type="match status" value="1"/>
</dbReference>
<sequence length="395" mass="46153">MKYMFISKELNLTSGAGVGARMHRDTLINLVGADNVFIVDVSVQAAPLKKENYIAYGKYKNPFERIIRHIQGNVYLFSDNIIEDICSIIESQNINFVFVDDSFFGRLVKKIKTKFPRLPVVSFFHDVKAELFAIWIKRSRFIDKIDFMIGIKNEAINVKYTDKNIVLNKREDELLFKHYNIHSDFYLPVCVDRNDCYIEKKPEDPYKETGKKHILFVGTSYYPNIEGIKWFYINVFKYVRQYYDLYIVGKGLECLKDYFDDDDVYVIGFCEDLSSFYIYSDIVIAPLTDGGGMKIKTAEAFSYGKVFLGSTESLQGYYEKLDLYKENTIKEKLIFLCDTAKRYKEVLEMLKDTDVKKENPEIIDIFEEYFSPRAAKVYMKNIIDSAINDMQTPNK</sequence>